<dbReference type="PANTHER" id="PTHR23310">
    <property type="entry name" value="ACYL-COA-BINDING PROTEIN, ACBP"/>
    <property type="match status" value="1"/>
</dbReference>
<evidence type="ECO:0000313" key="4">
    <source>
        <dbReference type="Proteomes" id="UP000674318"/>
    </source>
</evidence>
<protein>
    <recommendedName>
        <fullName evidence="2">ACB domain-containing protein</fullName>
    </recommendedName>
</protein>
<dbReference type="Proteomes" id="UP000674318">
    <property type="component" value="Unassembled WGS sequence"/>
</dbReference>
<dbReference type="InterPro" id="IPR000582">
    <property type="entry name" value="Acyl-CoA-binding_protein"/>
</dbReference>
<dbReference type="SUPFAM" id="SSF47027">
    <property type="entry name" value="Acyl-CoA binding protein"/>
    <property type="match status" value="1"/>
</dbReference>
<dbReference type="KEGG" id="phet:94287075"/>
<dbReference type="Gene3D" id="1.20.80.10">
    <property type="match status" value="1"/>
</dbReference>
<evidence type="ECO:0000259" key="2">
    <source>
        <dbReference type="PROSITE" id="PS51228"/>
    </source>
</evidence>
<keyword evidence="1" id="KW-0446">Lipid-binding</keyword>
<evidence type="ECO:0000313" key="3">
    <source>
        <dbReference type="EMBL" id="KAG5490827.1"/>
    </source>
</evidence>
<feature type="domain" description="ACB" evidence="2">
    <location>
        <begin position="12"/>
        <end position="96"/>
    </location>
</feature>
<name>A0A836GZ85_9TRYP</name>
<dbReference type="InterPro" id="IPR014352">
    <property type="entry name" value="FERM/acyl-CoA-bd_prot_sf"/>
</dbReference>
<dbReference type="PANTHER" id="PTHR23310:SF77">
    <property type="entry name" value="LD25952P"/>
    <property type="match status" value="1"/>
</dbReference>
<dbReference type="PROSITE" id="PS51228">
    <property type="entry name" value="ACB_2"/>
    <property type="match status" value="1"/>
</dbReference>
<dbReference type="OrthoDB" id="346910at2759"/>
<reference evidence="3 4" key="1">
    <citation type="submission" date="2021-02" db="EMBL/GenBank/DDBJ databases">
        <title>Porcisia hertigi Genome sequencing and assembly.</title>
        <authorList>
            <person name="Almutairi H."/>
            <person name="Gatherer D."/>
        </authorList>
    </citation>
    <scope>NUCLEOTIDE SEQUENCE [LARGE SCALE GENOMIC DNA]</scope>
    <source>
        <strain evidence="3 4">C119</strain>
    </source>
</reference>
<dbReference type="GO" id="GO:0006631">
    <property type="term" value="P:fatty acid metabolic process"/>
    <property type="evidence" value="ECO:0007669"/>
    <property type="project" value="TreeGrafter"/>
</dbReference>
<organism evidence="3 4">
    <name type="scientific">Porcisia hertigi</name>
    <dbReference type="NCBI Taxonomy" id="2761500"/>
    <lineage>
        <taxon>Eukaryota</taxon>
        <taxon>Discoba</taxon>
        <taxon>Euglenozoa</taxon>
        <taxon>Kinetoplastea</taxon>
        <taxon>Metakinetoplastina</taxon>
        <taxon>Trypanosomatida</taxon>
        <taxon>Trypanosomatidae</taxon>
        <taxon>Leishmaniinae</taxon>
        <taxon>Porcisia</taxon>
    </lineage>
</organism>
<sequence>MDLAFPKKYHEVVKYFDYYIGDLEKTPLLTDVQKLMFYALRQQADHGQCITSAPPIWYTTERKKHQAWKQLGRMSTFEAMVFFVQQFEEILMQLEKPATPLASTSAPTPRNAGVDWPSRLQEMEAKTSPKPKLTQHSSGALASEGVHADRDFAAVGQSPSPVTVDEEVPHVSSPSLSRDAEMVAWDADILSHSAVTLENIRYLASELMHARHALRQLREEGASQHVEQNGAIPCTSGLRSRETSLWWPPPRPGSIATGPPLKPIWGSNGNAARAPMVAPPMRPSARSMTEAAVGVSLRVLHLKTSLDTGKSTDPGA</sequence>
<accession>A0A836GZ85</accession>
<dbReference type="EMBL" id="JAFJZO010000036">
    <property type="protein sequence ID" value="KAG5490827.1"/>
    <property type="molecule type" value="Genomic_DNA"/>
</dbReference>
<dbReference type="GO" id="GO:0000062">
    <property type="term" value="F:fatty-acyl-CoA binding"/>
    <property type="evidence" value="ECO:0007669"/>
    <property type="project" value="InterPro"/>
</dbReference>
<proteinExistence type="predicted"/>
<gene>
    <name evidence="3" type="ORF">JKF63_00949</name>
</gene>
<dbReference type="InterPro" id="IPR035984">
    <property type="entry name" value="Acyl-CoA-binding_sf"/>
</dbReference>
<dbReference type="RefSeq" id="XP_067753155.1">
    <property type="nucleotide sequence ID" value="XM_067896998.1"/>
</dbReference>
<evidence type="ECO:0000256" key="1">
    <source>
        <dbReference type="ARBA" id="ARBA00023121"/>
    </source>
</evidence>
<comment type="caution">
    <text evidence="3">The sequence shown here is derived from an EMBL/GenBank/DDBJ whole genome shotgun (WGS) entry which is preliminary data.</text>
</comment>
<dbReference type="AlphaFoldDB" id="A0A836GZ85"/>
<dbReference type="GeneID" id="94287075"/>
<dbReference type="GO" id="GO:0005737">
    <property type="term" value="C:cytoplasm"/>
    <property type="evidence" value="ECO:0007669"/>
    <property type="project" value="TreeGrafter"/>
</dbReference>
<keyword evidence="4" id="KW-1185">Reference proteome</keyword>
<dbReference type="Pfam" id="PF00887">
    <property type="entry name" value="ACBP"/>
    <property type="match status" value="1"/>
</dbReference>